<proteinExistence type="predicted"/>
<dbReference type="SMART" id="SM00327">
    <property type="entry name" value="VWA"/>
    <property type="match status" value="1"/>
</dbReference>
<dbReference type="SUPFAM" id="SSF53300">
    <property type="entry name" value="vWA-like"/>
    <property type="match status" value="1"/>
</dbReference>
<dbReference type="InterPro" id="IPR033881">
    <property type="entry name" value="vWA_BatA_type"/>
</dbReference>
<evidence type="ECO:0000313" key="4">
    <source>
        <dbReference type="Proteomes" id="UP001597380"/>
    </source>
</evidence>
<dbReference type="RefSeq" id="WP_345342016.1">
    <property type="nucleotide sequence ID" value="NZ_BAABLI010000033.1"/>
</dbReference>
<evidence type="ECO:0000256" key="1">
    <source>
        <dbReference type="SAM" id="Phobius"/>
    </source>
</evidence>
<evidence type="ECO:0000259" key="2">
    <source>
        <dbReference type="PROSITE" id="PS50234"/>
    </source>
</evidence>
<dbReference type="Pfam" id="PF00092">
    <property type="entry name" value="VWA"/>
    <property type="match status" value="1"/>
</dbReference>
<keyword evidence="1" id="KW-0472">Membrane</keyword>
<name>A0ABW4XQE8_9GAMM</name>
<dbReference type="InterPro" id="IPR002035">
    <property type="entry name" value="VWF_A"/>
</dbReference>
<keyword evidence="4" id="KW-1185">Reference proteome</keyword>
<feature type="transmembrane region" description="Helical" evidence="1">
    <location>
        <begin position="6"/>
        <end position="23"/>
    </location>
</feature>
<feature type="transmembrane region" description="Helical" evidence="1">
    <location>
        <begin position="302"/>
        <end position="323"/>
    </location>
</feature>
<accession>A0ABW4XQE8</accession>
<gene>
    <name evidence="3" type="ORF">ACFSJ3_17360</name>
</gene>
<dbReference type="CDD" id="cd01467">
    <property type="entry name" value="vWA_BatA_type"/>
    <property type="match status" value="1"/>
</dbReference>
<dbReference type="InterPro" id="IPR050768">
    <property type="entry name" value="UPF0353/GerABKA_families"/>
</dbReference>
<dbReference type="Proteomes" id="UP001597380">
    <property type="component" value="Unassembled WGS sequence"/>
</dbReference>
<sequence>MLELYWPWLLLLLPLPFASYFLLPKVERKQGALKLPTFHLLADGTAEKQEAHPMARRWLAIVAWSLLVLAAARPQWLGEPVAVPAKGRDLMLAVDLSGSMEIKDMRVGGRTVDRLTLVKHVVGEFIGRRQGDRVGLILFADNAYQQAPLTFDTATVQTLLEETVIGLVGQATAIGEAIGLATKRLLADQQEQKVLVLLTDGENTAGEVAPLDAARVAAEQGVKIYTVGVGADVMVKRTFMGQRKVNPSRDLDEVTLTKIAALTGGTYFRARDAADLEQIYTEIESLEPVDQSRPMMRPRTEIYVWPLALAFVLSFIGLAWNQFAKALFDKKGRQA</sequence>
<dbReference type="PANTHER" id="PTHR22550:SF18">
    <property type="entry name" value="VWFA DOMAIN-CONTAINING PROTEIN"/>
    <property type="match status" value="1"/>
</dbReference>
<dbReference type="InterPro" id="IPR036465">
    <property type="entry name" value="vWFA_dom_sf"/>
</dbReference>
<keyword evidence="1" id="KW-1133">Transmembrane helix</keyword>
<evidence type="ECO:0000313" key="3">
    <source>
        <dbReference type="EMBL" id="MFD2097762.1"/>
    </source>
</evidence>
<comment type="caution">
    <text evidence="3">The sequence shown here is derived from an EMBL/GenBank/DDBJ whole genome shotgun (WGS) entry which is preliminary data.</text>
</comment>
<dbReference type="Gene3D" id="3.40.50.410">
    <property type="entry name" value="von Willebrand factor, type A domain"/>
    <property type="match status" value="1"/>
</dbReference>
<protein>
    <submittedName>
        <fullName evidence="3">VWA domain-containing protein</fullName>
    </submittedName>
</protein>
<feature type="domain" description="VWFA" evidence="2">
    <location>
        <begin position="89"/>
        <end position="283"/>
    </location>
</feature>
<dbReference type="PROSITE" id="PS50234">
    <property type="entry name" value="VWFA"/>
    <property type="match status" value="1"/>
</dbReference>
<keyword evidence="1" id="KW-0812">Transmembrane</keyword>
<reference evidence="4" key="1">
    <citation type="journal article" date="2019" name="Int. J. Syst. Evol. Microbiol.">
        <title>The Global Catalogue of Microorganisms (GCM) 10K type strain sequencing project: providing services to taxonomists for standard genome sequencing and annotation.</title>
        <authorList>
            <consortium name="The Broad Institute Genomics Platform"/>
            <consortium name="The Broad Institute Genome Sequencing Center for Infectious Disease"/>
            <person name="Wu L."/>
            <person name="Ma J."/>
        </authorList>
    </citation>
    <scope>NUCLEOTIDE SEQUENCE [LARGE SCALE GENOMIC DNA]</scope>
    <source>
        <strain evidence="4">CGMCC 1.10992</strain>
    </source>
</reference>
<dbReference type="PANTHER" id="PTHR22550">
    <property type="entry name" value="SPORE GERMINATION PROTEIN"/>
    <property type="match status" value="1"/>
</dbReference>
<dbReference type="EMBL" id="JBHUHT010000029">
    <property type="protein sequence ID" value="MFD2097762.1"/>
    <property type="molecule type" value="Genomic_DNA"/>
</dbReference>
<organism evidence="3 4">
    <name type="scientific">Corallincola platygyrae</name>
    <dbReference type="NCBI Taxonomy" id="1193278"/>
    <lineage>
        <taxon>Bacteria</taxon>
        <taxon>Pseudomonadati</taxon>
        <taxon>Pseudomonadota</taxon>
        <taxon>Gammaproteobacteria</taxon>
        <taxon>Alteromonadales</taxon>
        <taxon>Psychromonadaceae</taxon>
        <taxon>Corallincola</taxon>
    </lineage>
</organism>